<gene>
    <name evidence="1" type="ORF">SMI01S_11970</name>
</gene>
<proteinExistence type="predicted"/>
<evidence type="ECO:0000313" key="1">
    <source>
        <dbReference type="EMBL" id="GEM67591.1"/>
    </source>
</evidence>
<name>A0ABQ0W2C8_9SPHI</name>
<dbReference type="Proteomes" id="UP000321676">
    <property type="component" value="Unassembled WGS sequence"/>
</dbReference>
<comment type="caution">
    <text evidence="1">The sequence shown here is derived from an EMBL/GenBank/DDBJ whole genome shotgun (WGS) entry which is preliminary data.</text>
</comment>
<reference evidence="1 2" key="1">
    <citation type="submission" date="2019-07" db="EMBL/GenBank/DDBJ databases">
        <title>Whole genome shotgun sequence of Sphingobacterium mizutaii NBRC 14946.</title>
        <authorList>
            <person name="Hosoyama A."/>
            <person name="Uohara A."/>
            <person name="Ohji S."/>
            <person name="Ichikawa N."/>
        </authorList>
    </citation>
    <scope>NUCLEOTIDE SEQUENCE [LARGE SCALE GENOMIC DNA]</scope>
    <source>
        <strain evidence="1 2">NBRC 14946</strain>
    </source>
</reference>
<sequence>MNMENKIGLIQANANSEIEIALASPQVRSTTKLAIDAVIQPAVYKAFMDRGQFEIEQEKIDHLVSSLSDSIKQSCPNIRLNEIPIAIKKGVLGEYGDYMGINVVSLVNFVKAHYASSERLNIVKGIQSPSIEKKTPSEEEIIQKDKELLITSFERFKSTGFYEDHGNYIYKIAVKKLNLFDLSEERKKQYLELGKNRAIEKIQSEIFQHPNSRNKLLLEIKEAQDLVPYTDGIRRVYKESLQMALTDWFKSLEEMEIDIKTLL</sequence>
<evidence type="ECO:0000313" key="2">
    <source>
        <dbReference type="Proteomes" id="UP000321676"/>
    </source>
</evidence>
<organism evidence="1 2">
    <name type="scientific">Sphingobacterium mizutaii NBRC 14946 = DSM 11724</name>
    <dbReference type="NCBI Taxonomy" id="1220576"/>
    <lineage>
        <taxon>Bacteria</taxon>
        <taxon>Pseudomonadati</taxon>
        <taxon>Bacteroidota</taxon>
        <taxon>Sphingobacteriia</taxon>
        <taxon>Sphingobacteriales</taxon>
        <taxon>Sphingobacteriaceae</taxon>
        <taxon>Sphingobacterium</taxon>
    </lineage>
</organism>
<accession>A0ABQ0W2C8</accession>
<keyword evidence="2" id="KW-1185">Reference proteome</keyword>
<protein>
    <submittedName>
        <fullName evidence="1">Uncharacterized protein</fullName>
    </submittedName>
</protein>
<dbReference type="EMBL" id="BJXH01000007">
    <property type="protein sequence ID" value="GEM67591.1"/>
    <property type="molecule type" value="Genomic_DNA"/>
</dbReference>